<dbReference type="Proteomes" id="UP000728185">
    <property type="component" value="Unassembled WGS sequence"/>
</dbReference>
<accession>A0A8E0S4Y2</accession>
<gene>
    <name evidence="1" type="ORF">FBUS_08842</name>
</gene>
<reference evidence="1" key="1">
    <citation type="submission" date="2019-05" db="EMBL/GenBank/DDBJ databases">
        <title>Annotation for the trematode Fasciolopsis buski.</title>
        <authorList>
            <person name="Choi Y.-J."/>
        </authorList>
    </citation>
    <scope>NUCLEOTIDE SEQUENCE</scope>
    <source>
        <strain evidence="1">HT</strain>
        <tissue evidence="1">Whole worm</tissue>
    </source>
</reference>
<comment type="caution">
    <text evidence="1">The sequence shown here is derived from an EMBL/GenBank/DDBJ whole genome shotgun (WGS) entry which is preliminary data.</text>
</comment>
<evidence type="ECO:0000313" key="1">
    <source>
        <dbReference type="EMBL" id="KAA0199281.1"/>
    </source>
</evidence>
<proteinExistence type="predicted"/>
<keyword evidence="2" id="KW-1185">Reference proteome</keyword>
<protein>
    <submittedName>
        <fullName evidence="1">Uncharacterized protein</fullName>
    </submittedName>
</protein>
<name>A0A8E0S4Y2_9TREM</name>
<evidence type="ECO:0000313" key="2">
    <source>
        <dbReference type="Proteomes" id="UP000728185"/>
    </source>
</evidence>
<sequence>MHLTPMQPRRSLRILSDVSNTSKFHPSVIHLSGFYLRNFSIVVRVKPIRGYAILFSLSPIHSKVHECQERFRY</sequence>
<organism evidence="1 2">
    <name type="scientific">Fasciolopsis buskii</name>
    <dbReference type="NCBI Taxonomy" id="27845"/>
    <lineage>
        <taxon>Eukaryota</taxon>
        <taxon>Metazoa</taxon>
        <taxon>Spiralia</taxon>
        <taxon>Lophotrochozoa</taxon>
        <taxon>Platyhelminthes</taxon>
        <taxon>Trematoda</taxon>
        <taxon>Digenea</taxon>
        <taxon>Plagiorchiida</taxon>
        <taxon>Echinostomata</taxon>
        <taxon>Echinostomatoidea</taxon>
        <taxon>Fasciolidae</taxon>
        <taxon>Fasciolopsis</taxon>
    </lineage>
</organism>
<dbReference type="AlphaFoldDB" id="A0A8E0S4Y2"/>
<dbReference type="EMBL" id="LUCM01001218">
    <property type="protein sequence ID" value="KAA0199281.1"/>
    <property type="molecule type" value="Genomic_DNA"/>
</dbReference>